<gene>
    <name evidence="1" type="ORF">GQ43DRAFT_434706</name>
</gene>
<dbReference type="Proteomes" id="UP000799536">
    <property type="component" value="Unassembled WGS sequence"/>
</dbReference>
<proteinExistence type="predicted"/>
<accession>A0A9P4MVF2</accession>
<keyword evidence="2" id="KW-1185">Reference proteome</keyword>
<dbReference type="AlphaFoldDB" id="A0A9P4MVF2"/>
<sequence length="153" mass="17894">MCHFVSKFKDKDTDNLYVVVEGITEDHPVHVTALQDSVNGFEARASTSKGTVRLLHLIYLHLKFDRYCTIVEKASHLLEKIQAEYPEYRRNDKHQAEANDIFDIFAELKPQFADTITLTYTTFEPTNKTNADSEWYPLFESILRERLQHKSVR</sequence>
<comment type="caution">
    <text evidence="1">The sequence shown here is derived from an EMBL/GenBank/DDBJ whole genome shotgun (WGS) entry which is preliminary data.</text>
</comment>
<name>A0A9P4MVF2_9PLEO</name>
<evidence type="ECO:0000313" key="1">
    <source>
        <dbReference type="EMBL" id="KAF2197960.1"/>
    </source>
</evidence>
<organism evidence="1 2">
    <name type="scientific">Delitschia confertaspora ATCC 74209</name>
    <dbReference type="NCBI Taxonomy" id="1513339"/>
    <lineage>
        <taxon>Eukaryota</taxon>
        <taxon>Fungi</taxon>
        <taxon>Dikarya</taxon>
        <taxon>Ascomycota</taxon>
        <taxon>Pezizomycotina</taxon>
        <taxon>Dothideomycetes</taxon>
        <taxon>Pleosporomycetidae</taxon>
        <taxon>Pleosporales</taxon>
        <taxon>Delitschiaceae</taxon>
        <taxon>Delitschia</taxon>
    </lineage>
</organism>
<reference evidence="1" key="1">
    <citation type="journal article" date="2020" name="Stud. Mycol.">
        <title>101 Dothideomycetes genomes: a test case for predicting lifestyles and emergence of pathogens.</title>
        <authorList>
            <person name="Haridas S."/>
            <person name="Albert R."/>
            <person name="Binder M."/>
            <person name="Bloem J."/>
            <person name="Labutti K."/>
            <person name="Salamov A."/>
            <person name="Andreopoulos B."/>
            <person name="Baker S."/>
            <person name="Barry K."/>
            <person name="Bills G."/>
            <person name="Bluhm B."/>
            <person name="Cannon C."/>
            <person name="Castanera R."/>
            <person name="Culley D."/>
            <person name="Daum C."/>
            <person name="Ezra D."/>
            <person name="Gonzalez J."/>
            <person name="Henrissat B."/>
            <person name="Kuo A."/>
            <person name="Liang C."/>
            <person name="Lipzen A."/>
            <person name="Lutzoni F."/>
            <person name="Magnuson J."/>
            <person name="Mondo S."/>
            <person name="Nolan M."/>
            <person name="Ohm R."/>
            <person name="Pangilinan J."/>
            <person name="Park H.-J."/>
            <person name="Ramirez L."/>
            <person name="Alfaro M."/>
            <person name="Sun H."/>
            <person name="Tritt A."/>
            <person name="Yoshinaga Y."/>
            <person name="Zwiers L.-H."/>
            <person name="Turgeon B."/>
            <person name="Goodwin S."/>
            <person name="Spatafora J."/>
            <person name="Crous P."/>
            <person name="Grigoriev I."/>
        </authorList>
    </citation>
    <scope>NUCLEOTIDE SEQUENCE</scope>
    <source>
        <strain evidence="1">ATCC 74209</strain>
    </source>
</reference>
<evidence type="ECO:0000313" key="2">
    <source>
        <dbReference type="Proteomes" id="UP000799536"/>
    </source>
</evidence>
<dbReference type="EMBL" id="ML994183">
    <property type="protein sequence ID" value="KAF2197960.1"/>
    <property type="molecule type" value="Genomic_DNA"/>
</dbReference>
<protein>
    <submittedName>
        <fullName evidence="1">Uncharacterized protein</fullName>
    </submittedName>
</protein>